<organism evidence="2 3">
    <name type="scientific">Paraglaciecola polaris LMG 21857</name>
    <dbReference type="NCBI Taxonomy" id="1129793"/>
    <lineage>
        <taxon>Bacteria</taxon>
        <taxon>Pseudomonadati</taxon>
        <taxon>Pseudomonadota</taxon>
        <taxon>Gammaproteobacteria</taxon>
        <taxon>Alteromonadales</taxon>
        <taxon>Alteromonadaceae</taxon>
        <taxon>Paraglaciecola</taxon>
    </lineage>
</organism>
<evidence type="ECO:0000313" key="2">
    <source>
        <dbReference type="EMBL" id="GAC32292.1"/>
    </source>
</evidence>
<comment type="caution">
    <text evidence="2">The sequence shown here is derived from an EMBL/GenBank/DDBJ whole genome shotgun (WGS) entry which is preliminary data.</text>
</comment>
<accession>K6ZPV3</accession>
<dbReference type="InterPro" id="IPR007332">
    <property type="entry name" value="DUF411"/>
</dbReference>
<gene>
    <name evidence="2" type="ORF">GPLA_1378</name>
</gene>
<dbReference type="STRING" id="1129793.GPLA_1378"/>
<evidence type="ECO:0000256" key="1">
    <source>
        <dbReference type="SAM" id="SignalP"/>
    </source>
</evidence>
<dbReference type="AlphaFoldDB" id="K6ZPV3"/>
<name>K6ZPV3_9ALTE</name>
<sequence>MHSQHIILLLTLALPILAGCSEPVPAPLEQTTQRIPDSAQSEQSVSLRVYKTPSCGCCKKWISHLEDQGISTSAVNLPDLEEVKFNFDIAPRYRSCHSAVSENGYVFEGHVPSKFIKQFLNDVPARAIGLAVPGMPAGSPGMEMGDRFMPYQVLLLQRDGSSRVYAEVSSYEEQF</sequence>
<evidence type="ECO:0000313" key="3">
    <source>
        <dbReference type="Proteomes" id="UP000006322"/>
    </source>
</evidence>
<keyword evidence="1" id="KW-0732">Signal</keyword>
<dbReference type="RefSeq" id="WP_007104090.1">
    <property type="nucleotide sequence ID" value="NZ_BAER01000035.1"/>
</dbReference>
<dbReference type="EMBL" id="BAER01000035">
    <property type="protein sequence ID" value="GAC32292.1"/>
    <property type="molecule type" value="Genomic_DNA"/>
</dbReference>
<keyword evidence="3" id="KW-1185">Reference proteome</keyword>
<proteinExistence type="predicted"/>
<dbReference type="Pfam" id="PF04214">
    <property type="entry name" value="DUF411"/>
    <property type="match status" value="1"/>
</dbReference>
<reference evidence="3" key="1">
    <citation type="journal article" date="2014" name="Environ. Microbiol.">
        <title>Comparative genomics of the marine bacterial genus Glaciecola reveals the high degree of genomic diversity and genomic characteristic for cold adaptation.</title>
        <authorList>
            <person name="Qin Q.L."/>
            <person name="Xie B.B."/>
            <person name="Yu Y."/>
            <person name="Shu Y.L."/>
            <person name="Rong J.C."/>
            <person name="Zhang Y.J."/>
            <person name="Zhao D.L."/>
            <person name="Chen X.L."/>
            <person name="Zhang X.Y."/>
            <person name="Chen B."/>
            <person name="Zhou B.C."/>
            <person name="Zhang Y.Z."/>
        </authorList>
    </citation>
    <scope>NUCLEOTIDE SEQUENCE [LARGE SCALE GENOMIC DNA]</scope>
    <source>
        <strain evidence="3">LMG 21857</strain>
    </source>
</reference>
<feature type="chain" id="PRO_5003898497" description="Metal-binding protein" evidence="1">
    <location>
        <begin position="19"/>
        <end position="175"/>
    </location>
</feature>
<evidence type="ECO:0008006" key="4">
    <source>
        <dbReference type="Google" id="ProtNLM"/>
    </source>
</evidence>
<feature type="signal peptide" evidence="1">
    <location>
        <begin position="1"/>
        <end position="18"/>
    </location>
</feature>
<protein>
    <recommendedName>
        <fullName evidence="4">Metal-binding protein</fullName>
    </recommendedName>
</protein>
<dbReference type="OrthoDB" id="14727at2"/>
<dbReference type="Proteomes" id="UP000006322">
    <property type="component" value="Unassembled WGS sequence"/>
</dbReference>